<dbReference type="GO" id="GO:0008939">
    <property type="term" value="F:nicotinate-nucleotide-dimethylbenzimidazole phosphoribosyltransferase activity"/>
    <property type="evidence" value="ECO:0007669"/>
    <property type="project" value="UniProtKB-UniRule"/>
</dbReference>
<dbReference type="NCBIfam" id="TIGR03160">
    <property type="entry name" value="cobT_DBIPRT"/>
    <property type="match status" value="1"/>
</dbReference>
<organism evidence="12 13">
    <name type="scientific">Cystobacter fuscus</name>
    <dbReference type="NCBI Taxonomy" id="43"/>
    <lineage>
        <taxon>Bacteria</taxon>
        <taxon>Pseudomonadati</taxon>
        <taxon>Myxococcota</taxon>
        <taxon>Myxococcia</taxon>
        <taxon>Myxococcales</taxon>
        <taxon>Cystobacterineae</taxon>
        <taxon>Archangiaceae</taxon>
        <taxon>Cystobacter</taxon>
    </lineage>
</organism>
<dbReference type="AlphaFoldDB" id="A0A250JC60"/>
<comment type="pathway">
    <text evidence="1 10">Nucleoside biosynthesis; alpha-ribazole biosynthesis; alpha-ribazole from 5,6-dimethylbenzimidazole: step 1/2.</text>
</comment>
<dbReference type="InterPro" id="IPR023195">
    <property type="entry name" value="Nict_dMeBzImd_PRibTrfase_N"/>
</dbReference>
<evidence type="ECO:0000256" key="9">
    <source>
        <dbReference type="ARBA" id="ARBA00047340"/>
    </source>
</evidence>
<dbReference type="KEGG" id="cfus:CYFUS_006222"/>
<evidence type="ECO:0000313" key="13">
    <source>
        <dbReference type="Proteomes" id="UP000217257"/>
    </source>
</evidence>
<dbReference type="InterPro" id="IPR003200">
    <property type="entry name" value="Nict_dMeBzImd_PRibTrfase"/>
</dbReference>
<reference evidence="12 13" key="1">
    <citation type="submission" date="2017-06" db="EMBL/GenBank/DDBJ databases">
        <title>Sequencing and comparative analysis of myxobacterial genomes.</title>
        <authorList>
            <person name="Rupp O."/>
            <person name="Goesmann A."/>
            <person name="Sogaard-Andersen L."/>
        </authorList>
    </citation>
    <scope>NUCLEOTIDE SEQUENCE [LARGE SCALE GENOMIC DNA]</scope>
    <source>
        <strain evidence="12 13">DSM 52655</strain>
    </source>
</reference>
<dbReference type="Pfam" id="PF02277">
    <property type="entry name" value="DBI_PRT"/>
    <property type="match status" value="1"/>
</dbReference>
<dbReference type="SUPFAM" id="SSF52733">
    <property type="entry name" value="Nicotinate mononucleotide:5,6-dimethylbenzimidazole phosphoribosyltransferase (CobT)"/>
    <property type="match status" value="1"/>
</dbReference>
<sequence length="366" mass="38145">MSARDNETSARAVESARGRWNIPAPDLAAAERARERQSRLTKPPGSLGALEEVAVKLAGLQGTTLPRSRPAAALLFASDHAVTRHGVSPYPSAVTGAMVENFLRGGAASSVLCRHLGVPLRVVDVGVMRPLSPRPVEGVSFRRDPVADEPGGDLRVEDAMSEATFERALAAGAAEVDTLPDEVRLVVLGEMGIGNTTVAAAVAALLLGREAEEVVGRGTGVDEAGLARKVEVVRDAVRRLRGASPEHAVRSAGGRDIAALVGAAARAIERRKAVLVDGFIVSVAMLALERMVPGAREWMLFAHRSAEAGHRHVLEALGARPLLELGMRLGEGSGALTALPLVDAACALHAGMATFEEAGVPDKGRG</sequence>
<dbReference type="NCBIfam" id="NF000996">
    <property type="entry name" value="PRK00105.1"/>
    <property type="match status" value="1"/>
</dbReference>
<evidence type="ECO:0000256" key="11">
    <source>
        <dbReference type="SAM" id="MobiDB-lite"/>
    </source>
</evidence>
<evidence type="ECO:0000256" key="7">
    <source>
        <dbReference type="ARBA" id="ARBA00022679"/>
    </source>
</evidence>
<name>A0A250JC60_9BACT</name>
<dbReference type="CDD" id="cd02439">
    <property type="entry name" value="DMB-PRT_CobT"/>
    <property type="match status" value="1"/>
</dbReference>
<dbReference type="Proteomes" id="UP000217257">
    <property type="component" value="Chromosome"/>
</dbReference>
<dbReference type="EC" id="2.4.2.21" evidence="3 10"/>
<evidence type="ECO:0000256" key="2">
    <source>
        <dbReference type="ARBA" id="ARBA00007110"/>
    </source>
</evidence>
<protein>
    <recommendedName>
        <fullName evidence="4 10">Nicotinate-nucleotide--dimethylbenzimidazole phosphoribosyltransferase</fullName>
        <shortName evidence="10">NN:DBI PRT</shortName>
        <ecNumber evidence="3 10">2.4.2.21</ecNumber>
    </recommendedName>
    <alternativeName>
        <fullName evidence="8 10">N(1)-alpha-phosphoribosyltransferase</fullName>
    </alternativeName>
</protein>
<evidence type="ECO:0000313" key="12">
    <source>
        <dbReference type="EMBL" id="ATB40766.1"/>
    </source>
</evidence>
<dbReference type="HAMAP" id="MF_00230">
    <property type="entry name" value="CobT"/>
    <property type="match status" value="1"/>
</dbReference>
<evidence type="ECO:0000256" key="1">
    <source>
        <dbReference type="ARBA" id="ARBA00005049"/>
    </source>
</evidence>
<dbReference type="PANTHER" id="PTHR43463">
    <property type="entry name" value="NICOTINATE-NUCLEOTIDE--DIMETHYLBENZIMIDAZOLE PHOSPHORIBOSYLTRANSFERASE"/>
    <property type="match status" value="1"/>
</dbReference>
<dbReference type="EMBL" id="CP022098">
    <property type="protein sequence ID" value="ATB40766.1"/>
    <property type="molecule type" value="Genomic_DNA"/>
</dbReference>
<dbReference type="PANTHER" id="PTHR43463:SF1">
    <property type="entry name" value="NICOTINATE-NUCLEOTIDE--DIMETHYLBENZIMIDAZOLE PHOSPHORIBOSYLTRANSFERASE"/>
    <property type="match status" value="1"/>
</dbReference>
<comment type="function">
    <text evidence="10">Catalyzes the synthesis of alpha-ribazole-5'-phosphate from nicotinate mononucleotide (NAMN) and 5,6-dimethylbenzimidazole (DMB).</text>
</comment>
<feature type="active site" description="Proton acceptor" evidence="10">
    <location>
        <position position="331"/>
    </location>
</feature>
<comment type="catalytic activity">
    <reaction evidence="9 10">
        <text>5,6-dimethylbenzimidazole + nicotinate beta-D-ribonucleotide = alpha-ribazole 5'-phosphate + nicotinate + H(+)</text>
        <dbReference type="Rhea" id="RHEA:11196"/>
        <dbReference type="ChEBI" id="CHEBI:15378"/>
        <dbReference type="ChEBI" id="CHEBI:15890"/>
        <dbReference type="ChEBI" id="CHEBI:32544"/>
        <dbReference type="ChEBI" id="CHEBI:57502"/>
        <dbReference type="ChEBI" id="CHEBI:57918"/>
        <dbReference type="EC" id="2.4.2.21"/>
    </reaction>
</comment>
<evidence type="ECO:0000256" key="6">
    <source>
        <dbReference type="ARBA" id="ARBA00022676"/>
    </source>
</evidence>
<keyword evidence="7 10" id="KW-0808">Transferase</keyword>
<dbReference type="Gene3D" id="3.40.50.10210">
    <property type="match status" value="1"/>
</dbReference>
<keyword evidence="5 10" id="KW-0169">Cobalamin biosynthesis</keyword>
<comment type="similarity">
    <text evidence="2 10">Belongs to the CobT family.</text>
</comment>
<gene>
    <name evidence="10" type="primary">cobT</name>
    <name evidence="12" type="ORF">CYFUS_006222</name>
</gene>
<feature type="compositionally biased region" description="Basic and acidic residues" evidence="11">
    <location>
        <begin position="29"/>
        <end position="38"/>
    </location>
</feature>
<proteinExistence type="inferred from homology"/>
<feature type="region of interest" description="Disordered" evidence="11">
    <location>
        <begin position="24"/>
        <end position="45"/>
    </location>
</feature>
<dbReference type="RefSeq" id="WP_232536927.1">
    <property type="nucleotide sequence ID" value="NZ_CP022098.1"/>
</dbReference>
<evidence type="ECO:0000256" key="4">
    <source>
        <dbReference type="ARBA" id="ARBA00015486"/>
    </source>
</evidence>
<dbReference type="Gene3D" id="1.10.1610.10">
    <property type="match status" value="1"/>
</dbReference>
<evidence type="ECO:0000256" key="10">
    <source>
        <dbReference type="HAMAP-Rule" id="MF_00230"/>
    </source>
</evidence>
<evidence type="ECO:0000256" key="3">
    <source>
        <dbReference type="ARBA" id="ARBA00011991"/>
    </source>
</evidence>
<evidence type="ECO:0000256" key="8">
    <source>
        <dbReference type="ARBA" id="ARBA00030686"/>
    </source>
</evidence>
<keyword evidence="6 10" id="KW-0328">Glycosyltransferase</keyword>
<accession>A0A250JC60</accession>
<evidence type="ECO:0000256" key="5">
    <source>
        <dbReference type="ARBA" id="ARBA00022573"/>
    </source>
</evidence>
<dbReference type="InterPro" id="IPR017846">
    <property type="entry name" value="Nict_dMeBzImd_PRibTrfase_bact"/>
</dbReference>
<dbReference type="InterPro" id="IPR036087">
    <property type="entry name" value="Nict_dMeBzImd_PRibTrfase_sf"/>
</dbReference>
<dbReference type="UniPathway" id="UPA00061">
    <property type="reaction ID" value="UER00516"/>
</dbReference>
<dbReference type="GO" id="GO:0009236">
    <property type="term" value="P:cobalamin biosynthetic process"/>
    <property type="evidence" value="ECO:0007669"/>
    <property type="project" value="UniProtKB-UniRule"/>
</dbReference>